<organism evidence="1 2">
    <name type="scientific">Methylorubrum suomiense</name>
    <dbReference type="NCBI Taxonomy" id="144191"/>
    <lineage>
        <taxon>Bacteria</taxon>
        <taxon>Pseudomonadati</taxon>
        <taxon>Pseudomonadota</taxon>
        <taxon>Alphaproteobacteria</taxon>
        <taxon>Hyphomicrobiales</taxon>
        <taxon>Methylobacteriaceae</taxon>
        <taxon>Methylorubrum</taxon>
    </lineage>
</organism>
<keyword evidence="2" id="KW-1185">Reference proteome</keyword>
<dbReference type="Proteomes" id="UP001055093">
    <property type="component" value="Unassembled WGS sequence"/>
</dbReference>
<reference evidence="1" key="1">
    <citation type="journal article" date="2021" name="Front. Microbiol.">
        <title>Comprehensive Comparative Genomics and Phenotyping of Methylobacterium Species.</title>
        <authorList>
            <person name="Alessa O."/>
            <person name="Ogura Y."/>
            <person name="Fujitani Y."/>
            <person name="Takami H."/>
            <person name="Hayashi T."/>
            <person name="Sahin N."/>
            <person name="Tani A."/>
        </authorList>
    </citation>
    <scope>NUCLEOTIDE SEQUENCE</scope>
    <source>
        <strain evidence="1">DSM 14458</strain>
    </source>
</reference>
<name>A0ABQ4V0W1_9HYPH</name>
<evidence type="ECO:0000313" key="2">
    <source>
        <dbReference type="Proteomes" id="UP001055093"/>
    </source>
</evidence>
<dbReference type="EMBL" id="BPRE01000017">
    <property type="protein sequence ID" value="GJE77749.1"/>
    <property type="molecule type" value="Genomic_DNA"/>
</dbReference>
<evidence type="ECO:0000313" key="1">
    <source>
        <dbReference type="EMBL" id="GJE77749.1"/>
    </source>
</evidence>
<comment type="caution">
    <text evidence="1">The sequence shown here is derived from an EMBL/GenBank/DDBJ whole genome shotgun (WGS) entry which is preliminary data.</text>
</comment>
<proteinExistence type="predicted"/>
<dbReference type="RefSeq" id="WP_238308534.1">
    <property type="nucleotide sequence ID" value="NZ_BPRE01000017.1"/>
</dbReference>
<sequence length="93" mass="10970">MSTDDTQEFRARLNVMERAWVELASHFYFYGLINDTRLAEMRQSLSDQSQNRMEAVFIYSLFHQFDNSPRMKEHLRGVAEVEAFEAKHGKIVP</sequence>
<accession>A0ABQ4V0W1</accession>
<reference evidence="1" key="2">
    <citation type="submission" date="2021-08" db="EMBL/GenBank/DDBJ databases">
        <authorList>
            <person name="Tani A."/>
            <person name="Ola A."/>
            <person name="Ogura Y."/>
            <person name="Katsura K."/>
            <person name="Hayashi T."/>
        </authorList>
    </citation>
    <scope>NUCLEOTIDE SEQUENCE</scope>
    <source>
        <strain evidence="1">DSM 14458</strain>
    </source>
</reference>
<protein>
    <submittedName>
        <fullName evidence="1">Uncharacterized protein</fullName>
    </submittedName>
</protein>
<gene>
    <name evidence="1" type="ORF">BGCPKDLD_4356</name>
</gene>